<dbReference type="EMBL" id="PVSR01000018">
    <property type="protein sequence ID" value="PRW63218.1"/>
    <property type="molecule type" value="Genomic_DNA"/>
</dbReference>
<dbReference type="InterPro" id="IPR025736">
    <property type="entry name" value="PucR_C-HTH_dom"/>
</dbReference>
<reference evidence="2 3" key="1">
    <citation type="submission" date="2018-03" db="EMBL/GenBank/DDBJ databases">
        <title>Actinopolyspora mortivallis from Sahara, screening for active biomolecules.</title>
        <authorList>
            <person name="Selama O."/>
            <person name="Wellington E.M.H."/>
            <person name="Hacene H."/>
        </authorList>
    </citation>
    <scope>NUCLEOTIDE SEQUENCE [LARGE SCALE GENOMIC DNA]</scope>
    <source>
        <strain evidence="2 3">M5A</strain>
    </source>
</reference>
<accession>A0A2T0GVS5</accession>
<dbReference type="Pfam" id="PF13556">
    <property type="entry name" value="HTH_30"/>
    <property type="match status" value="1"/>
</dbReference>
<name>A0A2T0GVS5_ACTMO</name>
<dbReference type="PANTHER" id="PTHR33744">
    <property type="entry name" value="CARBOHYDRATE DIACID REGULATOR"/>
    <property type="match status" value="1"/>
</dbReference>
<dbReference type="PANTHER" id="PTHR33744:SF17">
    <property type="entry name" value="CONSERVED PROTEIN"/>
    <property type="match status" value="1"/>
</dbReference>
<dbReference type="STRING" id="1050202.GCA_000384035_02754"/>
<gene>
    <name evidence="2" type="ORF">CEP50_11730</name>
</gene>
<organism evidence="2 3">
    <name type="scientific">Actinopolyspora mortivallis</name>
    <dbReference type="NCBI Taxonomy" id="33906"/>
    <lineage>
        <taxon>Bacteria</taxon>
        <taxon>Bacillati</taxon>
        <taxon>Actinomycetota</taxon>
        <taxon>Actinomycetes</taxon>
        <taxon>Actinopolysporales</taxon>
        <taxon>Actinopolysporaceae</taxon>
        <taxon>Actinopolyspora</taxon>
    </lineage>
</organism>
<protein>
    <submittedName>
        <fullName evidence="2">PucR family transcriptional regulator</fullName>
    </submittedName>
</protein>
<comment type="caution">
    <text evidence="2">The sequence shown here is derived from an EMBL/GenBank/DDBJ whole genome shotgun (WGS) entry which is preliminary data.</text>
</comment>
<dbReference type="InterPro" id="IPR051448">
    <property type="entry name" value="CdaR-like_regulators"/>
</dbReference>
<evidence type="ECO:0000313" key="2">
    <source>
        <dbReference type="EMBL" id="PRW63218.1"/>
    </source>
</evidence>
<dbReference type="AlphaFoldDB" id="A0A2T0GVS5"/>
<evidence type="ECO:0000313" key="3">
    <source>
        <dbReference type="Proteomes" id="UP000239352"/>
    </source>
</evidence>
<dbReference type="Gene3D" id="1.10.10.2840">
    <property type="entry name" value="PucR C-terminal helix-turn-helix domain"/>
    <property type="match status" value="1"/>
</dbReference>
<keyword evidence="3" id="KW-1185">Reference proteome</keyword>
<dbReference type="Proteomes" id="UP000239352">
    <property type="component" value="Unassembled WGS sequence"/>
</dbReference>
<evidence type="ECO:0000259" key="1">
    <source>
        <dbReference type="Pfam" id="PF13556"/>
    </source>
</evidence>
<dbReference type="RefSeq" id="WP_106113990.1">
    <property type="nucleotide sequence ID" value="NZ_PVSR01000018.1"/>
</dbReference>
<dbReference type="InParanoid" id="A0A2T0GVS5"/>
<sequence length="530" mass="56900">MVDVQALVERVGPTLLRPVTSPQVRCDVADVVIAEPDDPRGVATGDVVLGVGITTERQAVELTEACGGHGAAAVLIKPPLCTADAVCRAAEHHGVGLVEVRGGTAWAQLVWLLRAALAGNEVPDSASEPPRLGSSGAGDLFRLADAVAEMVDAPVTIEDAHSRVLAYSARQDLADPARISTIMGRGQPEDVLAKFRARGTFRQLTKGGSAIYVPEQPDGTLPRLVVPIRMGGELLGSMWAVVTGEVSEQRASAFADTAALVALQLLRHRMLTDSERRRSARLVRLLLDGAEGWRSAANELGVRAEPHRVVAIDVRAGDGMDEGHRLAVWEWITRGVGHRPLVAESGGVLYAVVPDRTGPGGWPALREALLAHIHELVPESSRPLVAAGTAVAVAELPTSRGGADEVLGLLRAGLVDREVAVYEDLWHPLVLTRMAGASADAGIGELGPLGVLREHDRNHGTEYLNTLYSWLRRPGDPRTASRELRVHPNTFRYRMKRLNELVEVDLDDPEVRAALLVQLLSELWNPHGRS</sequence>
<dbReference type="InterPro" id="IPR042070">
    <property type="entry name" value="PucR_C-HTH_sf"/>
</dbReference>
<proteinExistence type="predicted"/>
<feature type="domain" description="PucR C-terminal helix-turn-helix" evidence="1">
    <location>
        <begin position="463"/>
        <end position="519"/>
    </location>
</feature>